<name>A0AAW2H568_9HYME</name>
<accession>A0AAW2H568</accession>
<dbReference type="AlphaFoldDB" id="A0AAW2H568"/>
<protein>
    <submittedName>
        <fullName evidence="3">Uncharacterized protein</fullName>
    </submittedName>
</protein>
<keyword evidence="2" id="KW-0812">Transmembrane</keyword>
<evidence type="ECO:0000256" key="2">
    <source>
        <dbReference type="SAM" id="Phobius"/>
    </source>
</evidence>
<feature type="region of interest" description="Disordered" evidence="1">
    <location>
        <begin position="153"/>
        <end position="201"/>
    </location>
</feature>
<evidence type="ECO:0000256" key="1">
    <source>
        <dbReference type="SAM" id="MobiDB-lite"/>
    </source>
</evidence>
<organism evidence="3 4">
    <name type="scientific">Cardiocondyla obscurior</name>
    <dbReference type="NCBI Taxonomy" id="286306"/>
    <lineage>
        <taxon>Eukaryota</taxon>
        <taxon>Metazoa</taxon>
        <taxon>Ecdysozoa</taxon>
        <taxon>Arthropoda</taxon>
        <taxon>Hexapoda</taxon>
        <taxon>Insecta</taxon>
        <taxon>Pterygota</taxon>
        <taxon>Neoptera</taxon>
        <taxon>Endopterygota</taxon>
        <taxon>Hymenoptera</taxon>
        <taxon>Apocrita</taxon>
        <taxon>Aculeata</taxon>
        <taxon>Formicoidea</taxon>
        <taxon>Formicidae</taxon>
        <taxon>Myrmicinae</taxon>
        <taxon>Cardiocondyla</taxon>
    </lineage>
</organism>
<gene>
    <name evidence="3" type="ORF">PUN28_001477</name>
</gene>
<feature type="transmembrane region" description="Helical" evidence="2">
    <location>
        <begin position="17"/>
        <end position="35"/>
    </location>
</feature>
<evidence type="ECO:0000313" key="3">
    <source>
        <dbReference type="EMBL" id="KAL0134720.1"/>
    </source>
</evidence>
<proteinExistence type="predicted"/>
<keyword evidence="2" id="KW-1133">Transmembrane helix</keyword>
<keyword evidence="2" id="KW-0472">Membrane</keyword>
<comment type="caution">
    <text evidence="3">The sequence shown here is derived from an EMBL/GenBank/DDBJ whole genome shotgun (WGS) entry which is preliminary data.</text>
</comment>
<sequence length="201" mass="22736">MSGELAEKIRCRRWTRFFFLFFFLYFSLFCTFFIQNEKEDSTVAFLWLCSTSVVVVKMQKALIPGDNAPRRALSPRANEISSTSEPGVVVSSPSGAANSREPQEGKANRHRTKGERREKEKSFGVFGEDAPVAFPGSISSYVFPFPRDNSEVDNLPHAGYSSRTYSRSRLNSNRVDACVSRKRERKPVEKPSNEDSCTVLK</sequence>
<evidence type="ECO:0000313" key="4">
    <source>
        <dbReference type="Proteomes" id="UP001430953"/>
    </source>
</evidence>
<feature type="region of interest" description="Disordered" evidence="1">
    <location>
        <begin position="73"/>
        <end position="122"/>
    </location>
</feature>
<dbReference type="EMBL" id="JADYXP020000001">
    <property type="protein sequence ID" value="KAL0134720.1"/>
    <property type="molecule type" value="Genomic_DNA"/>
</dbReference>
<dbReference type="Proteomes" id="UP001430953">
    <property type="component" value="Unassembled WGS sequence"/>
</dbReference>
<feature type="compositionally biased region" description="Polar residues" evidence="1">
    <location>
        <begin position="161"/>
        <end position="174"/>
    </location>
</feature>
<reference evidence="3 4" key="1">
    <citation type="submission" date="2023-03" db="EMBL/GenBank/DDBJ databases">
        <title>High recombination rates correlate with genetic variation in Cardiocondyla obscurior ants.</title>
        <authorList>
            <person name="Errbii M."/>
        </authorList>
    </citation>
    <scope>NUCLEOTIDE SEQUENCE [LARGE SCALE GENOMIC DNA]</scope>
    <source>
        <strain evidence="3">Alpha-2009</strain>
        <tissue evidence="3">Whole body</tissue>
    </source>
</reference>
<keyword evidence="4" id="KW-1185">Reference proteome</keyword>
<feature type="compositionally biased region" description="Low complexity" evidence="1">
    <location>
        <begin position="81"/>
        <end position="99"/>
    </location>
</feature>